<proteinExistence type="predicted"/>
<reference evidence="4 5" key="1">
    <citation type="submission" date="2022-06" db="EMBL/GenBank/DDBJ databases">
        <title>Genomic Encyclopedia of Archaeal and Bacterial Type Strains, Phase II (KMG-II): from individual species to whole genera.</title>
        <authorList>
            <person name="Goeker M."/>
        </authorList>
    </citation>
    <scope>NUCLEOTIDE SEQUENCE [LARGE SCALE GENOMIC DNA]</scope>
    <source>
        <strain evidence="4 5">DSM 44255</strain>
    </source>
</reference>
<dbReference type="Gene3D" id="3.40.1490.10">
    <property type="entry name" value="Bit1"/>
    <property type="match status" value="1"/>
</dbReference>
<comment type="catalytic activity">
    <reaction evidence="3">
        <text>an N-acyl-L-alpha-aminoacyl-tRNA + H2O = an N-acyl-L-amino acid + a tRNA + H(+)</text>
        <dbReference type="Rhea" id="RHEA:54448"/>
        <dbReference type="Rhea" id="RHEA-COMP:10123"/>
        <dbReference type="Rhea" id="RHEA-COMP:13883"/>
        <dbReference type="ChEBI" id="CHEBI:15377"/>
        <dbReference type="ChEBI" id="CHEBI:15378"/>
        <dbReference type="ChEBI" id="CHEBI:59874"/>
        <dbReference type="ChEBI" id="CHEBI:78442"/>
        <dbReference type="ChEBI" id="CHEBI:138191"/>
        <dbReference type="EC" id="3.1.1.29"/>
    </reaction>
</comment>
<sequence length="257" mass="27604">MNILDPLAARYATWLRLPAEATNDTGDEDPALVRAMPVVLRVERDPQPARTPLLEAAAAAAIAVCLDDRAATPDGPWHEDVDTWVRGRIRKVARRARGAHWEAVQDLPGITVSVDGAEARALVPGLVVESPKVLSRLQISGSELPEDTPGPVPAATPVLWLNPDVAMTVGKAAAQVGHATMLLAALLHASDRSDDLKSWSTNDFRCAVRTPTTARWRELHPGSDPDTAWREHGTTAVRDAGFTEVAPGTVTVIAQWP</sequence>
<keyword evidence="5" id="KW-1185">Reference proteome</keyword>
<protein>
    <recommendedName>
        <fullName evidence="1">peptidyl-tRNA hydrolase</fullName>
        <ecNumber evidence="1">3.1.1.29</ecNumber>
    </recommendedName>
</protein>
<name>A0ABT1IAC4_9PSEU</name>
<evidence type="ECO:0000256" key="3">
    <source>
        <dbReference type="ARBA" id="ARBA00048707"/>
    </source>
</evidence>
<evidence type="ECO:0000256" key="1">
    <source>
        <dbReference type="ARBA" id="ARBA00013260"/>
    </source>
</evidence>
<dbReference type="EC" id="3.1.1.29" evidence="1"/>
<keyword evidence="2 4" id="KW-0378">Hydrolase</keyword>
<dbReference type="Pfam" id="PF01981">
    <property type="entry name" value="PTH2"/>
    <property type="match status" value="1"/>
</dbReference>
<dbReference type="Proteomes" id="UP001205185">
    <property type="component" value="Unassembled WGS sequence"/>
</dbReference>
<dbReference type="GO" id="GO:0016787">
    <property type="term" value="F:hydrolase activity"/>
    <property type="evidence" value="ECO:0007669"/>
    <property type="project" value="UniProtKB-KW"/>
</dbReference>
<evidence type="ECO:0000313" key="5">
    <source>
        <dbReference type="Proteomes" id="UP001205185"/>
    </source>
</evidence>
<comment type="caution">
    <text evidence="4">The sequence shown here is derived from an EMBL/GenBank/DDBJ whole genome shotgun (WGS) entry which is preliminary data.</text>
</comment>
<dbReference type="InterPro" id="IPR023476">
    <property type="entry name" value="Pep_tRNA_hydro_II_dom_sf"/>
</dbReference>
<gene>
    <name evidence="4" type="ORF">LV75_002074</name>
</gene>
<dbReference type="RefSeq" id="WP_253886581.1">
    <property type="nucleotide sequence ID" value="NZ_BAAAVB010000012.1"/>
</dbReference>
<dbReference type="SUPFAM" id="SSF102462">
    <property type="entry name" value="Peptidyl-tRNA hydrolase II"/>
    <property type="match status" value="1"/>
</dbReference>
<organism evidence="4 5">
    <name type="scientific">Actinokineospora diospyrosa</name>
    <dbReference type="NCBI Taxonomy" id="103728"/>
    <lineage>
        <taxon>Bacteria</taxon>
        <taxon>Bacillati</taxon>
        <taxon>Actinomycetota</taxon>
        <taxon>Actinomycetes</taxon>
        <taxon>Pseudonocardiales</taxon>
        <taxon>Pseudonocardiaceae</taxon>
        <taxon>Actinokineospora</taxon>
    </lineage>
</organism>
<evidence type="ECO:0000313" key="4">
    <source>
        <dbReference type="EMBL" id="MCP2269585.1"/>
    </source>
</evidence>
<accession>A0ABT1IAC4</accession>
<dbReference type="EMBL" id="JAMTCO010000005">
    <property type="protein sequence ID" value="MCP2269585.1"/>
    <property type="molecule type" value="Genomic_DNA"/>
</dbReference>
<dbReference type="InterPro" id="IPR002833">
    <property type="entry name" value="PTH2"/>
</dbReference>
<evidence type="ECO:0000256" key="2">
    <source>
        <dbReference type="ARBA" id="ARBA00022801"/>
    </source>
</evidence>